<dbReference type="Proteomes" id="UP000319671">
    <property type="component" value="Unassembled WGS sequence"/>
</dbReference>
<gene>
    <name evidence="2" type="ORF">FB550_106142</name>
</gene>
<feature type="transmembrane region" description="Helical" evidence="1">
    <location>
        <begin position="47"/>
        <end position="69"/>
    </location>
</feature>
<reference evidence="2 3" key="1">
    <citation type="submission" date="2019-06" db="EMBL/GenBank/DDBJ databases">
        <title>Sorghum-associated microbial communities from plants grown in Nebraska, USA.</title>
        <authorList>
            <person name="Schachtman D."/>
        </authorList>
    </citation>
    <scope>NUCLEOTIDE SEQUENCE [LARGE SCALE GENOMIC DNA]</scope>
    <source>
        <strain evidence="2 3">2482</strain>
    </source>
</reference>
<comment type="caution">
    <text evidence="2">The sequence shown here is derived from an EMBL/GenBank/DDBJ whole genome shotgun (WGS) entry which is preliminary data.</text>
</comment>
<keyword evidence="1" id="KW-1133">Transmembrane helix</keyword>
<organism evidence="2 3">
    <name type="scientific">Neobacillus bataviensis</name>
    <dbReference type="NCBI Taxonomy" id="220685"/>
    <lineage>
        <taxon>Bacteria</taxon>
        <taxon>Bacillati</taxon>
        <taxon>Bacillota</taxon>
        <taxon>Bacilli</taxon>
        <taxon>Bacillales</taxon>
        <taxon>Bacillaceae</taxon>
        <taxon>Neobacillus</taxon>
    </lineage>
</organism>
<dbReference type="RefSeq" id="WP_144565677.1">
    <property type="nucleotide sequence ID" value="NZ_VIVN01000006.1"/>
</dbReference>
<proteinExistence type="predicted"/>
<name>A0A561DCQ8_9BACI</name>
<evidence type="ECO:0000313" key="3">
    <source>
        <dbReference type="Proteomes" id="UP000319671"/>
    </source>
</evidence>
<feature type="transmembrane region" description="Helical" evidence="1">
    <location>
        <begin position="12"/>
        <end position="35"/>
    </location>
</feature>
<keyword evidence="1" id="KW-0812">Transmembrane</keyword>
<keyword evidence="1" id="KW-0472">Membrane</keyword>
<evidence type="ECO:0000313" key="2">
    <source>
        <dbReference type="EMBL" id="TWE01088.1"/>
    </source>
</evidence>
<dbReference type="EMBL" id="VIVN01000006">
    <property type="protein sequence ID" value="TWE01088.1"/>
    <property type="molecule type" value="Genomic_DNA"/>
</dbReference>
<keyword evidence="3" id="KW-1185">Reference proteome</keyword>
<sequence length="72" mass="8570">MDNHGFLQFVLYKLISLSVQLILLYILVLLCEWFAEKKGYNLFERSFLVTLVSLPLLTFIIWTIIIARFKLF</sequence>
<evidence type="ECO:0000256" key="1">
    <source>
        <dbReference type="SAM" id="Phobius"/>
    </source>
</evidence>
<protein>
    <submittedName>
        <fullName evidence="2">Uncharacterized protein</fullName>
    </submittedName>
</protein>
<dbReference type="AlphaFoldDB" id="A0A561DCQ8"/>
<accession>A0A561DCQ8</accession>